<keyword evidence="1 2" id="KW-0539">Nucleus</keyword>
<evidence type="ECO:0000313" key="6">
    <source>
        <dbReference type="Proteomes" id="UP000674318"/>
    </source>
</evidence>
<comment type="caution">
    <text evidence="5">The sequence shown here is derived from an EMBL/GenBank/DDBJ whole genome shotgun (WGS) entry which is preliminary data.</text>
</comment>
<feature type="compositionally biased region" description="Low complexity" evidence="3">
    <location>
        <begin position="879"/>
        <end position="890"/>
    </location>
</feature>
<feature type="region of interest" description="Disordered" evidence="3">
    <location>
        <begin position="1523"/>
        <end position="1552"/>
    </location>
</feature>
<accession>A0A836YG87</accession>
<dbReference type="Gene3D" id="2.60.40.1970">
    <property type="entry name" value="YEATS domain"/>
    <property type="match status" value="1"/>
</dbReference>
<evidence type="ECO:0000259" key="4">
    <source>
        <dbReference type="PROSITE" id="PS51037"/>
    </source>
</evidence>
<feature type="region of interest" description="Disordered" evidence="3">
    <location>
        <begin position="533"/>
        <end position="555"/>
    </location>
</feature>
<feature type="compositionally biased region" description="Low complexity" evidence="3">
    <location>
        <begin position="1189"/>
        <end position="1198"/>
    </location>
</feature>
<feature type="compositionally biased region" description="Low complexity" evidence="3">
    <location>
        <begin position="148"/>
        <end position="159"/>
    </location>
</feature>
<feature type="region of interest" description="Disordered" evidence="3">
    <location>
        <begin position="748"/>
        <end position="810"/>
    </location>
</feature>
<sequence>MFGPLPNGREGSSKSVELHVDGRVSHVSLHAAAHATVADLLSTAVAASSPTFPAVALTPRELAKGFVCTDTAGTRIDLSALAVSVPPQLVVAHTGTAGSVGASHAIAVSIGTGRRGGRGSSTARSASSPGRGRARGRGRGRGRGWGRGRAAAVAKARVTADTDDDDDSDGDSHTEGFEGTEEVESGSALGVATSEGAAAEDEESRGGKSNDDSEGYSSQDDSDSEDGEDEEEDGDDVDSFAATASTRTTSTRVRRVSSVATTGSGRGRGRGRSSGGRGAGRTSAASLRSSLAPITPAAVNVAVAPTTRSRSASASPLLFTPDGQLIKRKRGRPPKSQQLAFAAAAAAVAAAAAAAADAVTASGRVSNTATGERPLRQTRRSAKEEVPAEEVKPRRGGRRRRSDAEVEVLGEQQRVGAACIPMSGDAAALAVAPGDSSMGTVGGSGRRGGLRRGLVDAAKKRSRSSSPSSQSTGSSSLVSTVAQSLAAPAVTVVAVGTTGGGCASLLVPGTFRTLAGAAAEDSAAAPIVPRARTISAPEQQKPPPPPGLKAQEEQELSLRQQRRRVRLTYNSFYPSPPLHHAAGATSCTGGGGGFGARSHQAHNNTSSSPLLEDPSVPALRPRYVWNGRDRQQHHSWSSAAPLLPLDDVRHGTHSMPATTSDAWVTLSSLLSSVTKHRGSPSATSASATTFPSHETRAAQLHAHAKQIVSSWRVEQHRTPSLLLSHPYSPLFMPGLRVYQPPPALLASPPAPLAAQTDAHSTEPSNDRRAGVKIETKDEQGDVELNNKHRCAQPTFSPPASGPSAEEGHTSRLHCYPNQTLIVPVVVGGCVQLVNPESKDKSHQWTVYVRGLWNGHPEEVAGSNVRPPSLSHEQPPKAFPSSPSLALPAHSSHQRAGLGDAIAATAAADRGSGGGGGGGGTAAAAAGPASDSQTSLLSASIASPDDYLSDFIEKVVFVLDESFVPCVRTVSSAPFELTEVGWGEFIVSIHVYLKVPAHTRASRRMQGKLLEYYCGFNGCTAMQTCDGRGTKPHDPVSTYVTGGVRGPSHLRNALTTPQPTTSGTIPPTPAQPLHELRHRFHYDSLLDINSNSGARATYYRGPYLPLHLATCNAASSSSASMQSSSDSDVDGGGSDDAGGRSGSEVSICGGSPTSSTRASLFPSKSELSGDGSPSSSRSGSVTPSPVPAFQHHVSSSSQHQEARLGVSDTACTSGSGSIADGLPFTGVAAGVASASPPNAHHCHPPLQGPPVRRGPGRRPRRFGASRAGSRTPGSFATPGSPAAVGGSGGAHRPLTEVHVGHGSNVVVLQHLLRFSHRPRYPPAIPPAHDPRTQGLHPELLGYTMVAEPVVTEQYDELVIPLEPYVALSTRRRCRASRRRRTRRQEGWELPLKGYNAASLQAQLRHLLAALSVLESRLRTTLRRQLSLMCDDSALQSSYALPPLTNSEAKALGHPGGISCWPHVLDYGNGIERDTSYTAAYLASIATSAEMEGWLSQALEARRAALLGSPAASCAWVTALDGAEEPQLQHSGESPRGQRTPAESREAPANHPPGEVAIASPSSGIALTGTWMAAVEYDLASALLRISSGATVATARDVFFQVVMPHADDIGAVIWCALQEGIPSAVSPDGGLSRTSTLKEEGGEGEGGGGEKKGDARLRPAPVRVASGYHGPSSASPETTALIRGYPLCSVRPVDTGILALRSSLGSNSGSGPVSAVHYPSPEAHMPSLLRDGQNCSSFGHDGDVGQLLSWKAALESAIDAMRIEAAHRQATAVMEGL</sequence>
<dbReference type="GO" id="GO:0006355">
    <property type="term" value="P:regulation of DNA-templated transcription"/>
    <property type="evidence" value="ECO:0007669"/>
    <property type="project" value="InterPro"/>
</dbReference>
<dbReference type="Proteomes" id="UP000674318">
    <property type="component" value="Chromosome 6"/>
</dbReference>
<feature type="region of interest" description="Disordered" evidence="3">
    <location>
        <begin position="1116"/>
        <end position="1211"/>
    </location>
</feature>
<feature type="compositionally biased region" description="Polar residues" evidence="3">
    <location>
        <begin position="1052"/>
        <end position="1064"/>
    </location>
</feature>
<feature type="compositionally biased region" description="Gly residues" evidence="3">
    <location>
        <begin position="1129"/>
        <end position="1140"/>
    </location>
</feature>
<dbReference type="OrthoDB" id="16041at2759"/>
<dbReference type="PROSITE" id="PS51037">
    <property type="entry name" value="YEATS"/>
    <property type="match status" value="1"/>
</dbReference>
<feature type="compositionally biased region" description="Basic and acidic residues" evidence="3">
    <location>
        <begin position="381"/>
        <end position="393"/>
    </location>
</feature>
<feature type="region of interest" description="Disordered" evidence="3">
    <location>
        <begin position="858"/>
        <end position="890"/>
    </location>
</feature>
<feature type="compositionally biased region" description="Basic and acidic residues" evidence="3">
    <location>
        <begin position="764"/>
        <end position="779"/>
    </location>
</feature>
<dbReference type="Pfam" id="PF03366">
    <property type="entry name" value="YEATS"/>
    <property type="match status" value="1"/>
</dbReference>
<evidence type="ECO:0000256" key="1">
    <source>
        <dbReference type="ARBA" id="ARBA00023242"/>
    </source>
</evidence>
<dbReference type="GO" id="GO:0005634">
    <property type="term" value="C:nucleus"/>
    <property type="evidence" value="ECO:0007669"/>
    <property type="project" value="UniProtKB-SubCell"/>
</dbReference>
<dbReference type="InterPro" id="IPR005033">
    <property type="entry name" value="YEATS"/>
</dbReference>
<dbReference type="InterPro" id="IPR038704">
    <property type="entry name" value="YEAST_sf"/>
</dbReference>
<feature type="region of interest" description="Disordered" evidence="3">
    <location>
        <begin position="908"/>
        <end position="927"/>
    </location>
</feature>
<feature type="domain" description="YEATS" evidence="4">
    <location>
        <begin position="814"/>
        <end position="1042"/>
    </location>
</feature>
<feature type="compositionally biased region" description="Gly residues" evidence="3">
    <location>
        <begin position="910"/>
        <end position="920"/>
    </location>
</feature>
<feature type="region of interest" description="Disordered" evidence="3">
    <location>
        <begin position="1625"/>
        <end position="1655"/>
    </location>
</feature>
<feature type="region of interest" description="Disordered" evidence="3">
    <location>
        <begin position="1232"/>
        <end position="1288"/>
    </location>
</feature>
<gene>
    <name evidence="5" type="ORF">JKF63_07142</name>
</gene>
<feature type="region of interest" description="Disordered" evidence="3">
    <location>
        <begin position="111"/>
        <end position="296"/>
    </location>
</feature>
<proteinExistence type="predicted"/>
<dbReference type="InterPro" id="IPR055129">
    <property type="entry name" value="YEATS_dom"/>
</dbReference>
<feature type="compositionally biased region" description="Low complexity" evidence="3">
    <location>
        <begin position="239"/>
        <end position="263"/>
    </location>
</feature>
<feature type="region of interest" description="Disordered" evidence="3">
    <location>
        <begin position="591"/>
        <end position="615"/>
    </location>
</feature>
<dbReference type="RefSeq" id="XP_067759521.1">
    <property type="nucleotide sequence ID" value="XM_067903083.1"/>
</dbReference>
<dbReference type="PANTHER" id="PTHR23195">
    <property type="entry name" value="YEATS DOMAIN"/>
    <property type="match status" value="1"/>
</dbReference>
<name>A0A836YG87_9TRYP</name>
<feature type="compositionally biased region" description="Low complexity" evidence="3">
    <location>
        <begin position="1162"/>
        <end position="1182"/>
    </location>
</feature>
<dbReference type="KEGG" id="phet:94293160"/>
<evidence type="ECO:0000256" key="2">
    <source>
        <dbReference type="PROSITE-ProRule" id="PRU00376"/>
    </source>
</evidence>
<feature type="region of interest" description="Disordered" evidence="3">
    <location>
        <begin position="1046"/>
        <end position="1068"/>
    </location>
</feature>
<feature type="compositionally biased region" description="Basic residues" evidence="3">
    <location>
        <begin position="1253"/>
        <end position="1262"/>
    </location>
</feature>
<feature type="compositionally biased region" description="Low complexity" evidence="3">
    <location>
        <begin position="120"/>
        <end position="131"/>
    </location>
</feature>
<feature type="compositionally biased region" description="Acidic residues" evidence="3">
    <location>
        <begin position="220"/>
        <end position="238"/>
    </location>
</feature>
<feature type="compositionally biased region" description="Basic residues" evidence="3">
    <location>
        <begin position="132"/>
        <end position="146"/>
    </location>
</feature>
<protein>
    <recommendedName>
        <fullName evidence="4">YEATS domain-containing protein</fullName>
    </recommendedName>
</protein>
<keyword evidence="6" id="KW-1185">Reference proteome</keyword>
<reference evidence="5 6" key="1">
    <citation type="submission" date="2021-02" db="EMBL/GenBank/DDBJ databases">
        <title>Porcisia hertigi Genome sequencing and assembly.</title>
        <authorList>
            <person name="Almutairi H."/>
            <person name="Gatherer D."/>
        </authorList>
    </citation>
    <scope>NUCLEOTIDE SEQUENCE [LARGE SCALE GENOMIC DNA]</scope>
    <source>
        <strain evidence="5 6">C119</strain>
    </source>
</reference>
<feature type="region of interest" description="Disordered" evidence="3">
    <location>
        <begin position="432"/>
        <end position="476"/>
    </location>
</feature>
<comment type="subcellular location">
    <subcellularLocation>
        <location evidence="2">Nucleus</location>
    </subcellularLocation>
</comment>
<dbReference type="GeneID" id="94293160"/>
<feature type="compositionally biased region" description="Low complexity" evidence="3">
    <location>
        <begin position="1116"/>
        <end position="1125"/>
    </location>
</feature>
<evidence type="ECO:0000256" key="3">
    <source>
        <dbReference type="SAM" id="MobiDB-lite"/>
    </source>
</evidence>
<feature type="compositionally biased region" description="Low complexity" evidence="3">
    <location>
        <begin position="280"/>
        <end position="296"/>
    </location>
</feature>
<feature type="compositionally biased region" description="Low complexity" evidence="3">
    <location>
        <begin position="1263"/>
        <end position="1283"/>
    </location>
</feature>
<organism evidence="5 6">
    <name type="scientific">Porcisia hertigi</name>
    <dbReference type="NCBI Taxonomy" id="2761500"/>
    <lineage>
        <taxon>Eukaryota</taxon>
        <taxon>Discoba</taxon>
        <taxon>Euglenozoa</taxon>
        <taxon>Kinetoplastea</taxon>
        <taxon>Metakinetoplastina</taxon>
        <taxon>Trypanosomatida</taxon>
        <taxon>Trypanosomatidae</taxon>
        <taxon>Leishmaniinae</taxon>
        <taxon>Porcisia</taxon>
    </lineage>
</organism>
<feature type="compositionally biased region" description="Low complexity" evidence="3">
    <location>
        <begin position="464"/>
        <end position="476"/>
    </location>
</feature>
<feature type="region of interest" description="Disordered" evidence="3">
    <location>
        <begin position="359"/>
        <end position="410"/>
    </location>
</feature>
<dbReference type="EMBL" id="JAFJZO010000006">
    <property type="protein sequence ID" value="KAG5511200.1"/>
    <property type="molecule type" value="Genomic_DNA"/>
</dbReference>
<evidence type="ECO:0000313" key="5">
    <source>
        <dbReference type="EMBL" id="KAG5511200.1"/>
    </source>
</evidence>